<feature type="region of interest" description="Disordered" evidence="1">
    <location>
        <begin position="103"/>
        <end position="163"/>
    </location>
</feature>
<dbReference type="Proteomes" id="UP001213000">
    <property type="component" value="Unassembled WGS sequence"/>
</dbReference>
<proteinExistence type="predicted"/>
<gene>
    <name evidence="2" type="ORF">NP233_g67</name>
</gene>
<evidence type="ECO:0000256" key="1">
    <source>
        <dbReference type="SAM" id="MobiDB-lite"/>
    </source>
</evidence>
<sequence>MRPDDVQKLIQPVLVLIADFSLAFGPYVAQALIKGHEMATNTIPSATGTTATEKKGKSLLSSDELTTFIMYISMSAVLRFIVDKHPEAKLCTATLDTTISRRGTWGLNSVPSDEEDVTPPLSPRAQRQSNDSNRLIVTPPPTSTRTTLSRRISGPGPTAHYSDHTVANLSRRLIRLHSEQQNQDTIPTFASPASPIAEDPPEAIQDNSVQRIPQPEEFPPLPSIAHSTTSQLGSPIHLSPTQIIEPSRLNLNPISDPPNHPHASEPSSRSSTPDQDMPSELKVKEPPVFTGDRLKFDDWLLSCDIYLNANSHIYDTNAKKTYFVLATMRC</sequence>
<feature type="region of interest" description="Disordered" evidence="1">
    <location>
        <begin position="213"/>
        <end position="286"/>
    </location>
</feature>
<feature type="compositionally biased region" description="Polar residues" evidence="1">
    <location>
        <begin position="225"/>
        <end position="253"/>
    </location>
</feature>
<comment type="caution">
    <text evidence="2">The sequence shown here is derived from an EMBL/GenBank/DDBJ whole genome shotgun (WGS) entry which is preliminary data.</text>
</comment>
<protein>
    <submittedName>
        <fullName evidence="2">Uncharacterized protein</fullName>
    </submittedName>
</protein>
<feature type="compositionally biased region" description="Polar residues" evidence="1">
    <location>
        <begin position="265"/>
        <end position="274"/>
    </location>
</feature>
<evidence type="ECO:0000313" key="2">
    <source>
        <dbReference type="EMBL" id="KAJ3576957.1"/>
    </source>
</evidence>
<name>A0AAD5YX07_9AGAR</name>
<feature type="compositionally biased region" description="Polar residues" evidence="1">
    <location>
        <begin position="125"/>
        <end position="135"/>
    </location>
</feature>
<feature type="compositionally biased region" description="Low complexity" evidence="1">
    <location>
        <begin position="143"/>
        <end position="153"/>
    </location>
</feature>
<accession>A0AAD5YX07</accession>
<evidence type="ECO:0000313" key="3">
    <source>
        <dbReference type="Proteomes" id="UP001213000"/>
    </source>
</evidence>
<keyword evidence="3" id="KW-1185">Reference proteome</keyword>
<dbReference type="EMBL" id="JANIEX010000002">
    <property type="protein sequence ID" value="KAJ3576957.1"/>
    <property type="molecule type" value="Genomic_DNA"/>
</dbReference>
<organism evidence="2 3">
    <name type="scientific">Leucocoprinus birnbaumii</name>
    <dbReference type="NCBI Taxonomy" id="56174"/>
    <lineage>
        <taxon>Eukaryota</taxon>
        <taxon>Fungi</taxon>
        <taxon>Dikarya</taxon>
        <taxon>Basidiomycota</taxon>
        <taxon>Agaricomycotina</taxon>
        <taxon>Agaricomycetes</taxon>
        <taxon>Agaricomycetidae</taxon>
        <taxon>Agaricales</taxon>
        <taxon>Agaricineae</taxon>
        <taxon>Agaricaceae</taxon>
        <taxon>Leucocoprinus</taxon>
    </lineage>
</organism>
<reference evidence="2" key="1">
    <citation type="submission" date="2022-07" db="EMBL/GenBank/DDBJ databases">
        <title>Genome Sequence of Leucocoprinus birnbaumii.</title>
        <authorList>
            <person name="Buettner E."/>
        </authorList>
    </citation>
    <scope>NUCLEOTIDE SEQUENCE</scope>
    <source>
        <strain evidence="2">VT141</strain>
    </source>
</reference>
<dbReference type="AlphaFoldDB" id="A0AAD5YX07"/>